<dbReference type="InterPro" id="IPR013783">
    <property type="entry name" value="Ig-like_fold"/>
</dbReference>
<dbReference type="Proteomes" id="UP000324222">
    <property type="component" value="Unassembled WGS sequence"/>
</dbReference>
<proteinExistence type="predicted"/>
<organism evidence="1 2">
    <name type="scientific">Portunus trituberculatus</name>
    <name type="common">Swimming crab</name>
    <name type="synonym">Neptunus trituberculatus</name>
    <dbReference type="NCBI Taxonomy" id="210409"/>
    <lineage>
        <taxon>Eukaryota</taxon>
        <taxon>Metazoa</taxon>
        <taxon>Ecdysozoa</taxon>
        <taxon>Arthropoda</taxon>
        <taxon>Crustacea</taxon>
        <taxon>Multicrustacea</taxon>
        <taxon>Malacostraca</taxon>
        <taxon>Eumalacostraca</taxon>
        <taxon>Eucarida</taxon>
        <taxon>Decapoda</taxon>
        <taxon>Pleocyemata</taxon>
        <taxon>Brachyura</taxon>
        <taxon>Eubrachyura</taxon>
        <taxon>Portunoidea</taxon>
        <taxon>Portunidae</taxon>
        <taxon>Portuninae</taxon>
        <taxon>Portunus</taxon>
    </lineage>
</organism>
<gene>
    <name evidence="1" type="ORF">E2C01_060560</name>
</gene>
<name>A0A5B7H8F3_PORTR</name>
<reference evidence="1 2" key="1">
    <citation type="submission" date="2019-05" db="EMBL/GenBank/DDBJ databases">
        <title>Another draft genome of Portunus trituberculatus and its Hox gene families provides insights of decapod evolution.</title>
        <authorList>
            <person name="Jeong J.-H."/>
            <person name="Song I."/>
            <person name="Kim S."/>
            <person name="Choi T."/>
            <person name="Kim D."/>
            <person name="Ryu S."/>
            <person name="Kim W."/>
        </authorList>
    </citation>
    <scope>NUCLEOTIDE SEQUENCE [LARGE SCALE GENOMIC DNA]</scope>
    <source>
        <tissue evidence="1">Muscle</tissue>
    </source>
</reference>
<evidence type="ECO:0000313" key="2">
    <source>
        <dbReference type="Proteomes" id="UP000324222"/>
    </source>
</evidence>
<accession>A0A5B7H8F3</accession>
<keyword evidence="2" id="KW-1185">Reference proteome</keyword>
<evidence type="ECO:0000313" key="1">
    <source>
        <dbReference type="EMBL" id="MPC66413.1"/>
    </source>
</evidence>
<dbReference type="AlphaFoldDB" id="A0A5B7H8F3"/>
<comment type="caution">
    <text evidence="1">The sequence shown here is derived from an EMBL/GenBank/DDBJ whole genome shotgun (WGS) entry which is preliminary data.</text>
</comment>
<dbReference type="EMBL" id="VSRR010024714">
    <property type="protein sequence ID" value="MPC66413.1"/>
    <property type="molecule type" value="Genomic_DNA"/>
</dbReference>
<sequence>MKCEIPSFVADFVSVQAWVDSEGHTYYPTETNYGNARSPLRCEFSRTYIFVHVHVHVLRTHCVLMF</sequence>
<protein>
    <submittedName>
        <fullName evidence="1">Uncharacterized protein</fullName>
    </submittedName>
</protein>
<dbReference type="Gene3D" id="2.60.40.10">
    <property type="entry name" value="Immunoglobulins"/>
    <property type="match status" value="1"/>
</dbReference>